<protein>
    <recommendedName>
        <fullName evidence="3">Big-1 domain-containing protein</fullName>
    </recommendedName>
</protein>
<gene>
    <name evidence="1" type="ORF">MF672_010855</name>
</gene>
<reference evidence="1 2" key="1">
    <citation type="submission" date="2022-04" db="EMBL/GenBank/DDBJ databases">
        <title>Genome draft of Actinomadura sp. ATCC 31491.</title>
        <authorList>
            <person name="Shi X."/>
            <person name="Du Y."/>
        </authorList>
    </citation>
    <scope>NUCLEOTIDE SEQUENCE [LARGE SCALE GENOMIC DNA]</scope>
    <source>
        <strain evidence="1 2">ATCC 31491</strain>
    </source>
</reference>
<comment type="caution">
    <text evidence="1">The sequence shown here is derived from an EMBL/GenBank/DDBJ whole genome shotgun (WGS) entry which is preliminary data.</text>
</comment>
<dbReference type="EMBL" id="JAKRKC020000001">
    <property type="protein sequence ID" value="MCK2214286.1"/>
    <property type="molecule type" value="Genomic_DNA"/>
</dbReference>
<evidence type="ECO:0000313" key="1">
    <source>
        <dbReference type="EMBL" id="MCK2214286.1"/>
    </source>
</evidence>
<organism evidence="1 2">
    <name type="scientific">Actinomadura luzonensis</name>
    <dbReference type="NCBI Taxonomy" id="2805427"/>
    <lineage>
        <taxon>Bacteria</taxon>
        <taxon>Bacillati</taxon>
        <taxon>Actinomycetota</taxon>
        <taxon>Actinomycetes</taxon>
        <taxon>Streptosporangiales</taxon>
        <taxon>Thermomonosporaceae</taxon>
        <taxon>Actinomadura</taxon>
    </lineage>
</organism>
<proteinExistence type="predicted"/>
<dbReference type="RefSeq" id="WP_242380731.1">
    <property type="nucleotide sequence ID" value="NZ_JAKRKC020000001.1"/>
</dbReference>
<dbReference type="Proteomes" id="UP001317259">
    <property type="component" value="Unassembled WGS sequence"/>
</dbReference>
<sequence length="329" mass="35179">MLTRIARTRAATLRHVFEVDETPTDSAGPVTVEVTDATGTQVAAGPATSAGMGVYTFALPAQTGLALLTVAWAATIDGADVVETDEVEIVGGFYFSLRQGRASDSALSDTTKYSTEDLIQARTEVEVECERITQRAFVPRYRRVLLDGTGTRDLLLPDGGDDLVAGVQLRGVRVLRSATMSPRAGQPYVPLTTAQLGALVVTRDGLLRRGDGNVWTEGIGNVLLEYEYGSDAPPEDLVRASLVRFRSRLNIHKSGIPDRATSYTAADGGTYRLTMPGAAATGIPEVDAVYSRYSRGGNAGGADGRPVPASRILDYTPQRWSLFHQGRTS</sequence>
<name>A0ABT0FPL4_9ACTN</name>
<evidence type="ECO:0000313" key="2">
    <source>
        <dbReference type="Proteomes" id="UP001317259"/>
    </source>
</evidence>
<accession>A0ABT0FPL4</accession>
<evidence type="ECO:0008006" key="3">
    <source>
        <dbReference type="Google" id="ProtNLM"/>
    </source>
</evidence>
<keyword evidence="2" id="KW-1185">Reference proteome</keyword>